<dbReference type="AlphaFoldDB" id="A0A0E9W9F8"/>
<accession>A0A0E9W9F8</accession>
<sequence>MLIIWEILQQTMSLLRLLLRAPNMREFNTNSLSLLKSPFEKKTGFTHIKLSHCGFLK</sequence>
<evidence type="ECO:0000313" key="1">
    <source>
        <dbReference type="EMBL" id="JAH86215.1"/>
    </source>
</evidence>
<proteinExistence type="predicted"/>
<dbReference type="EMBL" id="GBXM01022362">
    <property type="protein sequence ID" value="JAH86215.1"/>
    <property type="molecule type" value="Transcribed_RNA"/>
</dbReference>
<organism evidence="1">
    <name type="scientific">Anguilla anguilla</name>
    <name type="common">European freshwater eel</name>
    <name type="synonym">Muraena anguilla</name>
    <dbReference type="NCBI Taxonomy" id="7936"/>
    <lineage>
        <taxon>Eukaryota</taxon>
        <taxon>Metazoa</taxon>
        <taxon>Chordata</taxon>
        <taxon>Craniata</taxon>
        <taxon>Vertebrata</taxon>
        <taxon>Euteleostomi</taxon>
        <taxon>Actinopterygii</taxon>
        <taxon>Neopterygii</taxon>
        <taxon>Teleostei</taxon>
        <taxon>Anguilliformes</taxon>
        <taxon>Anguillidae</taxon>
        <taxon>Anguilla</taxon>
    </lineage>
</organism>
<name>A0A0E9W9F8_ANGAN</name>
<reference evidence="1" key="1">
    <citation type="submission" date="2014-11" db="EMBL/GenBank/DDBJ databases">
        <authorList>
            <person name="Amaro Gonzalez C."/>
        </authorList>
    </citation>
    <scope>NUCLEOTIDE SEQUENCE</scope>
</reference>
<protein>
    <submittedName>
        <fullName evidence="1">Uncharacterized protein</fullName>
    </submittedName>
</protein>
<reference evidence="1" key="2">
    <citation type="journal article" date="2015" name="Fish Shellfish Immunol.">
        <title>Early steps in the European eel (Anguilla anguilla)-Vibrio vulnificus interaction in the gills: Role of the RtxA13 toxin.</title>
        <authorList>
            <person name="Callol A."/>
            <person name="Pajuelo D."/>
            <person name="Ebbesson L."/>
            <person name="Teles M."/>
            <person name="MacKenzie S."/>
            <person name="Amaro C."/>
        </authorList>
    </citation>
    <scope>NUCLEOTIDE SEQUENCE</scope>
</reference>